<name>A0A1Q3BA69_CEPFO</name>
<protein>
    <submittedName>
        <fullName evidence="4">Zf-CCHC domain-containing protein</fullName>
    </submittedName>
</protein>
<evidence type="ECO:0000256" key="2">
    <source>
        <dbReference type="SAM" id="MobiDB-lite"/>
    </source>
</evidence>
<dbReference type="GO" id="GO:0008270">
    <property type="term" value="F:zinc ion binding"/>
    <property type="evidence" value="ECO:0007669"/>
    <property type="project" value="UniProtKB-KW"/>
</dbReference>
<keyword evidence="1" id="KW-0479">Metal-binding</keyword>
<feature type="domain" description="CCHC-type" evidence="3">
    <location>
        <begin position="162"/>
        <end position="176"/>
    </location>
</feature>
<dbReference type="Gene3D" id="4.10.60.10">
    <property type="entry name" value="Zinc finger, CCHC-type"/>
    <property type="match status" value="1"/>
</dbReference>
<organism evidence="4 5">
    <name type="scientific">Cephalotus follicularis</name>
    <name type="common">Albany pitcher plant</name>
    <dbReference type="NCBI Taxonomy" id="3775"/>
    <lineage>
        <taxon>Eukaryota</taxon>
        <taxon>Viridiplantae</taxon>
        <taxon>Streptophyta</taxon>
        <taxon>Embryophyta</taxon>
        <taxon>Tracheophyta</taxon>
        <taxon>Spermatophyta</taxon>
        <taxon>Magnoliopsida</taxon>
        <taxon>eudicotyledons</taxon>
        <taxon>Gunneridae</taxon>
        <taxon>Pentapetalae</taxon>
        <taxon>rosids</taxon>
        <taxon>fabids</taxon>
        <taxon>Oxalidales</taxon>
        <taxon>Cephalotaceae</taxon>
        <taxon>Cephalotus</taxon>
    </lineage>
</organism>
<accession>A0A1Q3BA69</accession>
<feature type="region of interest" description="Disordered" evidence="2">
    <location>
        <begin position="67"/>
        <end position="137"/>
    </location>
</feature>
<dbReference type="PANTHER" id="PTHR34482">
    <property type="entry name" value="DNA DAMAGE-INDUCIBLE PROTEIN 1-LIKE"/>
    <property type="match status" value="1"/>
</dbReference>
<dbReference type="Pfam" id="PF00098">
    <property type="entry name" value="zf-CCHC"/>
    <property type="match status" value="1"/>
</dbReference>
<dbReference type="AlphaFoldDB" id="A0A1Q3BA69"/>
<evidence type="ECO:0000313" key="5">
    <source>
        <dbReference type="Proteomes" id="UP000187406"/>
    </source>
</evidence>
<reference evidence="5" key="1">
    <citation type="submission" date="2016-04" db="EMBL/GenBank/DDBJ databases">
        <title>Cephalotus genome sequencing.</title>
        <authorList>
            <person name="Fukushima K."/>
            <person name="Hasebe M."/>
            <person name="Fang X."/>
        </authorList>
    </citation>
    <scope>NUCLEOTIDE SEQUENCE [LARGE SCALE GENOMIC DNA]</scope>
    <source>
        <strain evidence="5">cv. St1</strain>
    </source>
</reference>
<keyword evidence="1" id="KW-0863">Zinc-finger</keyword>
<keyword evidence="5" id="KW-1185">Reference proteome</keyword>
<evidence type="ECO:0000313" key="4">
    <source>
        <dbReference type="EMBL" id="GAV64795.1"/>
    </source>
</evidence>
<dbReference type="PANTHER" id="PTHR34482:SF49">
    <property type="entry name" value="RETROTRANSPOSON GAG DOMAIN-CONTAINING PROTEIN"/>
    <property type="match status" value="1"/>
</dbReference>
<comment type="caution">
    <text evidence="4">The sequence shown here is derived from an EMBL/GenBank/DDBJ whole genome shotgun (WGS) entry which is preliminary data.</text>
</comment>
<evidence type="ECO:0000256" key="1">
    <source>
        <dbReference type="PROSITE-ProRule" id="PRU00047"/>
    </source>
</evidence>
<dbReference type="SMART" id="SM00343">
    <property type="entry name" value="ZnF_C2HC"/>
    <property type="match status" value="1"/>
</dbReference>
<gene>
    <name evidence="4" type="ORF">CFOL_v3_08310</name>
</gene>
<proteinExistence type="predicted"/>
<dbReference type="PROSITE" id="PS50158">
    <property type="entry name" value="ZF_CCHC"/>
    <property type="match status" value="1"/>
</dbReference>
<dbReference type="InParanoid" id="A0A1Q3BA69"/>
<dbReference type="OrthoDB" id="913391at2759"/>
<sequence>MSVAQYEHKFLELSHFAPALVVDQEERCQRFLDGLRPELRHTVATIDWNVFGNLVESAMRVELSINEQRSRQDRGQKWSASNIEVEESSSKNQRTRGPYSTSGLVGKGSWGGSTQQQTQAPGPSFSHGTPEMESAATFSSPSRCQQCGRHHFGECGVENRSCYRCGQIGHLRNQCPLGLQSATGTQGFVSSDVQSTAREPAQKTNRWVHRVVEWLLGKTLVRELVAVGHLEDLWLLQGCII</sequence>
<dbReference type="GO" id="GO:0003676">
    <property type="term" value="F:nucleic acid binding"/>
    <property type="evidence" value="ECO:0007669"/>
    <property type="project" value="InterPro"/>
</dbReference>
<evidence type="ECO:0000259" key="3">
    <source>
        <dbReference type="PROSITE" id="PS50158"/>
    </source>
</evidence>
<dbReference type="EMBL" id="BDDD01000365">
    <property type="protein sequence ID" value="GAV64795.1"/>
    <property type="molecule type" value="Genomic_DNA"/>
</dbReference>
<keyword evidence="1" id="KW-0862">Zinc</keyword>
<dbReference type="Proteomes" id="UP000187406">
    <property type="component" value="Unassembled WGS sequence"/>
</dbReference>
<dbReference type="InterPro" id="IPR001878">
    <property type="entry name" value="Znf_CCHC"/>
</dbReference>